<dbReference type="PANTHER" id="PTHR36504:SF1">
    <property type="entry name" value="LIPOPOLYSACCHARIDE EXPORT SYSTEM PROTEIN LPTA"/>
    <property type="match status" value="1"/>
</dbReference>
<protein>
    <recommendedName>
        <fullName evidence="4">Organic solvent tolerance-like N-terminal domain-containing protein</fullName>
    </recommendedName>
</protein>
<keyword evidence="6" id="KW-1185">Reference proteome</keyword>
<dbReference type="Pfam" id="PF03968">
    <property type="entry name" value="LptD_N"/>
    <property type="match status" value="2"/>
</dbReference>
<feature type="chain" id="PRO_5035288063" description="Organic solvent tolerance-like N-terminal domain-containing protein" evidence="3">
    <location>
        <begin position="26"/>
        <end position="289"/>
    </location>
</feature>
<evidence type="ECO:0000313" key="5">
    <source>
        <dbReference type="EMBL" id="MBP5857967.1"/>
    </source>
</evidence>
<dbReference type="InterPro" id="IPR052037">
    <property type="entry name" value="LPS_export_LptA"/>
</dbReference>
<feature type="domain" description="Organic solvent tolerance-like N-terminal" evidence="4">
    <location>
        <begin position="151"/>
        <end position="270"/>
    </location>
</feature>
<reference evidence="5" key="1">
    <citation type="submission" date="2021-04" db="EMBL/GenBank/DDBJ databases">
        <authorList>
            <person name="Zhang D.-C."/>
        </authorList>
    </citation>
    <scope>NUCLEOTIDE SEQUENCE</scope>
    <source>
        <strain evidence="5">CGMCC 1.15697</strain>
    </source>
</reference>
<comment type="caution">
    <text evidence="5">The sequence shown here is derived from an EMBL/GenBank/DDBJ whole genome shotgun (WGS) entry which is preliminary data.</text>
</comment>
<evidence type="ECO:0000313" key="6">
    <source>
        <dbReference type="Proteomes" id="UP000672602"/>
    </source>
</evidence>
<proteinExistence type="predicted"/>
<dbReference type="EMBL" id="JAGMWN010000006">
    <property type="protein sequence ID" value="MBP5857967.1"/>
    <property type="molecule type" value="Genomic_DNA"/>
</dbReference>
<gene>
    <name evidence="5" type="ORF">KAJ83_13190</name>
</gene>
<sequence>MRGAATRRLLRALLMPALAMIPALALVPAPASAQGATTGGAGGGAIEITADDGIEWFRDAKQYRARGNARAIRDNLQLDADTLIAYYRGGEDGERQVIFRLDAIGNVTVSSPNGIAYGDKGVYHVERQVAVLVGDDLRMITDNATITAEESLEYWEARSLAVARGDALVVREDQRLRAGVLTAFIKQKAQQAATGESDASGNEDALGGGEVERIDATGGVHVSTKEEIVTGKEGVYDVPNERITLCGDVKITRENNQLNGQCAIVDMKTGRSRLEGRGEKVEGLILPTQ</sequence>
<accession>A0A8J7V3I1</accession>
<evidence type="ECO:0000256" key="1">
    <source>
        <dbReference type="ARBA" id="ARBA00022729"/>
    </source>
</evidence>
<dbReference type="RefSeq" id="WP_210682558.1">
    <property type="nucleotide sequence ID" value="NZ_JAGMWN010000006.1"/>
</dbReference>
<dbReference type="InterPro" id="IPR005653">
    <property type="entry name" value="OstA-like_N"/>
</dbReference>
<organism evidence="5 6">
    <name type="scientific">Marivibrio halodurans</name>
    <dbReference type="NCBI Taxonomy" id="2039722"/>
    <lineage>
        <taxon>Bacteria</taxon>
        <taxon>Pseudomonadati</taxon>
        <taxon>Pseudomonadota</taxon>
        <taxon>Alphaproteobacteria</taxon>
        <taxon>Rhodospirillales</taxon>
        <taxon>Rhodospirillaceae</taxon>
        <taxon>Marivibrio</taxon>
    </lineage>
</organism>
<name>A0A8J7V3I1_9PROT</name>
<dbReference type="GO" id="GO:0015920">
    <property type="term" value="P:lipopolysaccharide transport"/>
    <property type="evidence" value="ECO:0007669"/>
    <property type="project" value="TreeGrafter"/>
</dbReference>
<feature type="domain" description="Organic solvent tolerance-like N-terminal" evidence="4">
    <location>
        <begin position="59"/>
        <end position="148"/>
    </location>
</feature>
<dbReference type="PANTHER" id="PTHR36504">
    <property type="entry name" value="LIPOPOLYSACCHARIDE EXPORT SYSTEM PROTEIN LPTA"/>
    <property type="match status" value="1"/>
</dbReference>
<dbReference type="GO" id="GO:0009279">
    <property type="term" value="C:cell outer membrane"/>
    <property type="evidence" value="ECO:0007669"/>
    <property type="project" value="TreeGrafter"/>
</dbReference>
<evidence type="ECO:0000256" key="3">
    <source>
        <dbReference type="SAM" id="SignalP"/>
    </source>
</evidence>
<dbReference type="Gene3D" id="2.60.450.10">
    <property type="entry name" value="Lipopolysaccharide (LPS) transport protein A like domain"/>
    <property type="match status" value="2"/>
</dbReference>
<dbReference type="GO" id="GO:0017089">
    <property type="term" value="F:glycolipid transfer activity"/>
    <property type="evidence" value="ECO:0007669"/>
    <property type="project" value="TreeGrafter"/>
</dbReference>
<keyword evidence="1 3" id="KW-0732">Signal</keyword>
<feature type="region of interest" description="Disordered" evidence="2">
    <location>
        <begin position="192"/>
        <end position="217"/>
    </location>
</feature>
<dbReference type="AlphaFoldDB" id="A0A8J7V3I1"/>
<dbReference type="GO" id="GO:0030288">
    <property type="term" value="C:outer membrane-bounded periplasmic space"/>
    <property type="evidence" value="ECO:0007669"/>
    <property type="project" value="TreeGrafter"/>
</dbReference>
<evidence type="ECO:0000259" key="4">
    <source>
        <dbReference type="Pfam" id="PF03968"/>
    </source>
</evidence>
<dbReference type="Proteomes" id="UP000672602">
    <property type="component" value="Unassembled WGS sequence"/>
</dbReference>
<feature type="signal peptide" evidence="3">
    <location>
        <begin position="1"/>
        <end position="25"/>
    </location>
</feature>
<evidence type="ECO:0000256" key="2">
    <source>
        <dbReference type="SAM" id="MobiDB-lite"/>
    </source>
</evidence>